<dbReference type="Pfam" id="PF12796">
    <property type="entry name" value="Ank_2"/>
    <property type="match status" value="1"/>
</dbReference>
<accession>A0A9W4ICR6</accession>
<reference evidence="4" key="1">
    <citation type="submission" date="2021-07" db="EMBL/GenBank/DDBJ databases">
        <authorList>
            <person name="Branca A.L. A."/>
        </authorList>
    </citation>
    <scope>NUCLEOTIDE SEQUENCE</scope>
</reference>
<dbReference type="Proteomes" id="UP001152649">
    <property type="component" value="Unassembled WGS sequence"/>
</dbReference>
<dbReference type="PROSITE" id="PS50297">
    <property type="entry name" value="ANK_REP_REGION"/>
    <property type="match status" value="4"/>
</dbReference>
<sequence length="212" mass="23633">MTETLKKSIQQGGNIEVRDALSDNTPLAIAIEHGHTAVASQLLDQGADVSARNKYQQTPLFKAAHLGDESLARRLIDLGAEVDASDENWKPPLRYALYEKHSSVVEVLLQRGADPNHRGSITNIKPMPPLYIAIVNLDETSVRLLLEYRADPEIPGHFPQPLHMAARKGHVYAARLLLERGVDRTRKDSSGRTPMDLAEWAGWGHRMRPLLE</sequence>
<evidence type="ECO:0000256" key="1">
    <source>
        <dbReference type="ARBA" id="ARBA00022737"/>
    </source>
</evidence>
<evidence type="ECO:0000313" key="5">
    <source>
        <dbReference type="Proteomes" id="UP001152649"/>
    </source>
</evidence>
<gene>
    <name evidence="4" type="ORF">PSALAMII_LOCUS1355</name>
</gene>
<name>A0A9W4ICR6_9EURO</name>
<dbReference type="InterPro" id="IPR002110">
    <property type="entry name" value="Ankyrin_rpt"/>
</dbReference>
<dbReference type="PANTHER" id="PTHR24171:SF9">
    <property type="entry name" value="ANKYRIN REPEAT DOMAIN-CONTAINING PROTEIN 39"/>
    <property type="match status" value="1"/>
</dbReference>
<dbReference type="SMART" id="SM00248">
    <property type="entry name" value="ANK"/>
    <property type="match status" value="5"/>
</dbReference>
<dbReference type="Pfam" id="PF13857">
    <property type="entry name" value="Ank_5"/>
    <property type="match status" value="1"/>
</dbReference>
<feature type="repeat" description="ANK" evidence="3">
    <location>
        <begin position="55"/>
        <end position="87"/>
    </location>
</feature>
<dbReference type="OrthoDB" id="341259at2759"/>
<dbReference type="Pfam" id="PF00023">
    <property type="entry name" value="Ank"/>
    <property type="match status" value="1"/>
</dbReference>
<feature type="repeat" description="ANK" evidence="3">
    <location>
        <begin position="22"/>
        <end position="54"/>
    </location>
</feature>
<keyword evidence="5" id="KW-1185">Reference proteome</keyword>
<dbReference type="EMBL" id="CAJVPG010000044">
    <property type="protein sequence ID" value="CAG8278682.1"/>
    <property type="molecule type" value="Genomic_DNA"/>
</dbReference>
<proteinExistence type="predicted"/>
<evidence type="ECO:0000256" key="3">
    <source>
        <dbReference type="PROSITE-ProRule" id="PRU00023"/>
    </source>
</evidence>
<dbReference type="Gene3D" id="1.25.40.20">
    <property type="entry name" value="Ankyrin repeat-containing domain"/>
    <property type="match status" value="1"/>
</dbReference>
<evidence type="ECO:0000256" key="2">
    <source>
        <dbReference type="ARBA" id="ARBA00023043"/>
    </source>
</evidence>
<dbReference type="SUPFAM" id="SSF48403">
    <property type="entry name" value="Ankyrin repeat"/>
    <property type="match status" value="1"/>
</dbReference>
<evidence type="ECO:0000313" key="4">
    <source>
        <dbReference type="EMBL" id="CAG8278682.1"/>
    </source>
</evidence>
<dbReference type="PROSITE" id="PS50088">
    <property type="entry name" value="ANK_REPEAT"/>
    <property type="match status" value="4"/>
</dbReference>
<dbReference type="PANTHER" id="PTHR24171">
    <property type="entry name" value="ANKYRIN REPEAT DOMAIN-CONTAINING PROTEIN 39-RELATED"/>
    <property type="match status" value="1"/>
</dbReference>
<comment type="caution">
    <text evidence="4">The sequence shown here is derived from an EMBL/GenBank/DDBJ whole genome shotgun (WGS) entry which is preliminary data.</text>
</comment>
<dbReference type="AlphaFoldDB" id="A0A9W4ICR6"/>
<keyword evidence="1" id="KW-0677">Repeat</keyword>
<feature type="repeat" description="ANK" evidence="3">
    <location>
        <begin position="161"/>
        <end position="189"/>
    </location>
</feature>
<dbReference type="InterPro" id="IPR036770">
    <property type="entry name" value="Ankyrin_rpt-contain_sf"/>
</dbReference>
<organism evidence="4 5">
    <name type="scientific">Penicillium salamii</name>
    <dbReference type="NCBI Taxonomy" id="1612424"/>
    <lineage>
        <taxon>Eukaryota</taxon>
        <taxon>Fungi</taxon>
        <taxon>Dikarya</taxon>
        <taxon>Ascomycota</taxon>
        <taxon>Pezizomycotina</taxon>
        <taxon>Eurotiomycetes</taxon>
        <taxon>Eurotiomycetidae</taxon>
        <taxon>Eurotiales</taxon>
        <taxon>Aspergillaceae</taxon>
        <taxon>Penicillium</taxon>
    </lineage>
</organism>
<keyword evidence="2 3" id="KW-0040">ANK repeat</keyword>
<protein>
    <submittedName>
        <fullName evidence="4">Uncharacterized protein</fullName>
    </submittedName>
</protein>
<feature type="repeat" description="ANK" evidence="3">
    <location>
        <begin position="88"/>
        <end position="120"/>
    </location>
</feature>
<dbReference type="PRINTS" id="PR01415">
    <property type="entry name" value="ANKYRIN"/>
</dbReference>